<keyword evidence="12" id="KW-1185">Reference proteome</keyword>
<dbReference type="PANTHER" id="PTHR30572:SF18">
    <property type="entry name" value="ABC-TYPE MACROLIDE FAMILY EXPORT SYSTEM PERMEASE COMPONENT 2"/>
    <property type="match status" value="1"/>
</dbReference>
<evidence type="ECO:0000313" key="12">
    <source>
        <dbReference type="Proteomes" id="UP000629596"/>
    </source>
</evidence>
<gene>
    <name evidence="10" type="ORF">DWU89_04000</name>
    <name evidence="9" type="ORF">H8784_03945</name>
</gene>
<feature type="transmembrane region" description="Helical" evidence="6">
    <location>
        <begin position="429"/>
        <end position="451"/>
    </location>
</feature>
<feature type="domain" description="ABC3 transporter permease C-terminal" evidence="7">
    <location>
        <begin position="687"/>
        <end position="793"/>
    </location>
</feature>
<feature type="domain" description="MacB-like periplasmic core" evidence="8">
    <location>
        <begin position="495"/>
        <end position="647"/>
    </location>
</feature>
<accession>A0A3D8HHJ8</accession>
<dbReference type="PANTHER" id="PTHR30572">
    <property type="entry name" value="MEMBRANE COMPONENT OF TRANSPORTER-RELATED"/>
    <property type="match status" value="1"/>
</dbReference>
<reference evidence="10 11" key="1">
    <citation type="submission" date="2018-07" db="EMBL/GenBank/DDBJ databases">
        <title>Parabacteroides acidifaciens nov. sp., isolated from human feces.</title>
        <authorList>
            <person name="Wang Y.J."/>
        </authorList>
    </citation>
    <scope>NUCLEOTIDE SEQUENCE [LARGE SCALE GENOMIC DNA]</scope>
    <source>
        <strain evidence="10 11">426-9</strain>
    </source>
</reference>
<dbReference type="Pfam" id="PF02687">
    <property type="entry name" value="FtsX"/>
    <property type="match status" value="2"/>
</dbReference>
<protein>
    <submittedName>
        <fullName evidence="10">ABC transporter permease</fullName>
    </submittedName>
</protein>
<keyword evidence="3 6" id="KW-0812">Transmembrane</keyword>
<name>A0A3D8HHJ8_9BACT</name>
<feature type="transmembrane region" description="Helical" evidence="6">
    <location>
        <begin position="770"/>
        <end position="790"/>
    </location>
</feature>
<keyword evidence="5 6" id="KW-0472">Membrane</keyword>
<feature type="domain" description="MacB-like periplasmic core" evidence="8">
    <location>
        <begin position="21"/>
        <end position="241"/>
    </location>
</feature>
<feature type="transmembrane region" description="Helical" evidence="6">
    <location>
        <begin position="288"/>
        <end position="307"/>
    </location>
</feature>
<evidence type="ECO:0000256" key="5">
    <source>
        <dbReference type="ARBA" id="ARBA00023136"/>
    </source>
</evidence>
<feature type="transmembrane region" description="Helical" evidence="6">
    <location>
        <begin position="384"/>
        <end position="408"/>
    </location>
</feature>
<feature type="transmembrane region" description="Helical" evidence="6">
    <location>
        <begin position="736"/>
        <end position="758"/>
    </location>
</feature>
<evidence type="ECO:0000256" key="4">
    <source>
        <dbReference type="ARBA" id="ARBA00022989"/>
    </source>
</evidence>
<dbReference type="InterPro" id="IPR025857">
    <property type="entry name" value="MacB_PCD"/>
</dbReference>
<dbReference type="Pfam" id="PF12704">
    <property type="entry name" value="MacB_PCD"/>
    <property type="match status" value="2"/>
</dbReference>
<dbReference type="RefSeq" id="WP_115498389.1">
    <property type="nucleotide sequence ID" value="NZ_JACRTI010000006.1"/>
</dbReference>
<dbReference type="GO" id="GO:0005886">
    <property type="term" value="C:plasma membrane"/>
    <property type="evidence" value="ECO:0007669"/>
    <property type="project" value="UniProtKB-SubCell"/>
</dbReference>
<keyword evidence="2" id="KW-1003">Cell membrane</keyword>
<dbReference type="EMBL" id="JACRTI010000006">
    <property type="protein sequence ID" value="MBC8600869.1"/>
    <property type="molecule type" value="Genomic_DNA"/>
</dbReference>
<proteinExistence type="predicted"/>
<dbReference type="GO" id="GO:0022857">
    <property type="term" value="F:transmembrane transporter activity"/>
    <property type="evidence" value="ECO:0007669"/>
    <property type="project" value="TreeGrafter"/>
</dbReference>
<organism evidence="10 11">
    <name type="scientific">Parabacteroides acidifaciens</name>
    <dbReference type="NCBI Taxonomy" id="2290935"/>
    <lineage>
        <taxon>Bacteria</taxon>
        <taxon>Pseudomonadati</taxon>
        <taxon>Bacteroidota</taxon>
        <taxon>Bacteroidia</taxon>
        <taxon>Bacteroidales</taxon>
        <taxon>Tannerellaceae</taxon>
        <taxon>Parabacteroides</taxon>
    </lineage>
</organism>
<dbReference type="Proteomes" id="UP000256321">
    <property type="component" value="Unassembled WGS sequence"/>
</dbReference>
<keyword evidence="4 6" id="KW-1133">Transmembrane helix</keyword>
<evidence type="ECO:0000256" key="1">
    <source>
        <dbReference type="ARBA" id="ARBA00004651"/>
    </source>
</evidence>
<sequence length="807" mass="91639">MVVSNYWNSARRSLAKKKGFSAINIAGLAIGMAAALLILTYVAFEYSYDDMHDRQERIFRVEARFYENGELTDDWASSSSGYAPAMKQNLSAVEDYTRVGSQYFPEQVVKYNELLYRETGIGYAEANFFNFFDFKLLKGDRNTCLDGPNKVVITERIARKYFKGKNPIGKILIFRSNIGEEACEVTGIMEDMPVNTHIRYNLLISYKTLPKWLDDYWYRHEVYSYVLLKSAGKKEQVEQEFPAMAEKYKTEEALKNKTWAIQLVNLRDIHLNPQKAYEPEVKGNRSSIWVLICTALAILCIAWINYINMTVARSMERAREIGIRRASGASRRQIIGQFLFESLLTNGIAFVLAAGLMEALMPAFNHLTGRALSFSVWFTTPLGGYLLLIFAVGVFLSGFYPATVLSGVKPMRLLKGKFTHTRGAAITRKVLVVLQYTASLVLLCGTLIVYAQLQYMRNASLGVRVNQTLVLKFPAQCEELAMKLQAFKKEVALLPSVKAVTVSGAVPGTEVADFLSIVRESDVTKQTRLLEMLSCDEYFLNAYGLKFVAGRGFSEDYGGDVYNIVLNESAVRTLGFDSPDAALGQRLSVETVDRPMQIIGVVKDYHQQSLNKDYTPILFALHEKLSWMKQRYISVVLESGSPRDLVKQTEAVWERYFPDSSYDYFFLDQFFDQQYRQDEVFGLIVALFAILAIFISCMGLGVLVMFSCSTRTREMGIRKVLGASNMQLFYELGREFFLLIAIAIVIALPLSWLIMSGWLSHYSFRTDWEAWFFVVPVILLCVISLLTIGWQTAKTIFSKPARSLRYE</sequence>
<evidence type="ECO:0000313" key="9">
    <source>
        <dbReference type="EMBL" id="MBC8600869.1"/>
    </source>
</evidence>
<dbReference type="InterPro" id="IPR050250">
    <property type="entry name" value="Macrolide_Exporter_MacB"/>
</dbReference>
<dbReference type="Proteomes" id="UP000629596">
    <property type="component" value="Unassembled WGS sequence"/>
</dbReference>
<reference evidence="9 12" key="2">
    <citation type="submission" date="2020-08" db="EMBL/GenBank/DDBJ databases">
        <title>Genome public.</title>
        <authorList>
            <person name="Liu C."/>
            <person name="Sun Q."/>
        </authorList>
    </citation>
    <scope>NUCLEOTIDE SEQUENCE [LARGE SCALE GENOMIC DNA]</scope>
    <source>
        <strain evidence="9 12">426_9</strain>
    </source>
</reference>
<feature type="domain" description="ABC3 transporter permease C-terminal" evidence="7">
    <location>
        <begin position="295"/>
        <end position="403"/>
    </location>
</feature>
<evidence type="ECO:0000313" key="10">
    <source>
        <dbReference type="EMBL" id="RDU50353.1"/>
    </source>
</evidence>
<evidence type="ECO:0000256" key="3">
    <source>
        <dbReference type="ARBA" id="ARBA00022692"/>
    </source>
</evidence>
<evidence type="ECO:0000259" key="7">
    <source>
        <dbReference type="Pfam" id="PF02687"/>
    </source>
</evidence>
<feature type="transmembrane region" description="Helical" evidence="6">
    <location>
        <begin position="338"/>
        <end position="364"/>
    </location>
</feature>
<dbReference type="EMBL" id="QREV01000006">
    <property type="protein sequence ID" value="RDU50353.1"/>
    <property type="molecule type" value="Genomic_DNA"/>
</dbReference>
<evidence type="ECO:0000259" key="8">
    <source>
        <dbReference type="Pfam" id="PF12704"/>
    </source>
</evidence>
<feature type="transmembrane region" description="Helical" evidence="6">
    <location>
        <begin position="21"/>
        <end position="44"/>
    </location>
</feature>
<feature type="transmembrane region" description="Helical" evidence="6">
    <location>
        <begin position="680"/>
        <end position="706"/>
    </location>
</feature>
<comment type="caution">
    <text evidence="10">The sequence shown here is derived from an EMBL/GenBank/DDBJ whole genome shotgun (WGS) entry which is preliminary data.</text>
</comment>
<evidence type="ECO:0000256" key="6">
    <source>
        <dbReference type="SAM" id="Phobius"/>
    </source>
</evidence>
<evidence type="ECO:0000256" key="2">
    <source>
        <dbReference type="ARBA" id="ARBA00022475"/>
    </source>
</evidence>
<dbReference type="AlphaFoldDB" id="A0A3D8HHJ8"/>
<dbReference type="InterPro" id="IPR003838">
    <property type="entry name" value="ABC3_permease_C"/>
</dbReference>
<evidence type="ECO:0000313" key="11">
    <source>
        <dbReference type="Proteomes" id="UP000256321"/>
    </source>
</evidence>
<comment type="subcellular location">
    <subcellularLocation>
        <location evidence="1">Cell membrane</location>
        <topology evidence="1">Multi-pass membrane protein</topology>
    </subcellularLocation>
</comment>